<proteinExistence type="predicted"/>
<dbReference type="Pfam" id="PF22818">
    <property type="entry name" value="ApeI-like"/>
    <property type="match status" value="1"/>
</dbReference>
<dbReference type="RefSeq" id="WP_005474013.1">
    <property type="nucleotide sequence ID" value="NZ_JRWP01000004.1"/>
</dbReference>
<accession>A0A0A5I1W1</accession>
<feature type="domain" description="ApeI dehydratase-like" evidence="1">
    <location>
        <begin position="14"/>
        <end position="105"/>
    </location>
</feature>
<dbReference type="InterPro" id="IPR029069">
    <property type="entry name" value="HotDog_dom_sf"/>
</dbReference>
<reference evidence="2 3" key="1">
    <citation type="submission" date="2014-10" db="EMBL/GenBank/DDBJ databases">
        <title>Genome sequencing of Vibrio sinaloensis T08.</title>
        <authorList>
            <person name="Chan K.-G."/>
            <person name="Mohamad N.I."/>
        </authorList>
    </citation>
    <scope>NUCLEOTIDE SEQUENCE [LARGE SCALE GENOMIC DNA]</scope>
    <source>
        <strain evidence="2 3">T08</strain>
    </source>
</reference>
<dbReference type="Proteomes" id="UP000030451">
    <property type="component" value="Unassembled WGS sequence"/>
</dbReference>
<evidence type="ECO:0000313" key="2">
    <source>
        <dbReference type="EMBL" id="KGY09791.1"/>
    </source>
</evidence>
<protein>
    <submittedName>
        <fullName evidence="2">3-hydroxyacyl-ACP dehydratase</fullName>
    </submittedName>
</protein>
<dbReference type="STRING" id="379097.SE23_00155"/>
<dbReference type="InterPro" id="IPR016962">
    <property type="entry name" value="Dehydrase_ECs4332_prd"/>
</dbReference>
<dbReference type="EMBL" id="JRWP01000004">
    <property type="protein sequence ID" value="KGY09791.1"/>
    <property type="molecule type" value="Genomic_DNA"/>
</dbReference>
<sequence>MEKRKPTIIRTDIKEHQATLELKVDADLLDFQGHFTHFPLLPGVTQIDWALHYAIETLNAPRVFKGMEVIKFQEPIRPNMLVTLELTWDSAKQKLAFKYASTRDEQTIVHSSGKMKLGEKSE</sequence>
<dbReference type="AlphaFoldDB" id="A0A0A5I1W1"/>
<evidence type="ECO:0000259" key="1">
    <source>
        <dbReference type="Pfam" id="PF22818"/>
    </source>
</evidence>
<dbReference type="SUPFAM" id="SSF54637">
    <property type="entry name" value="Thioesterase/thiol ester dehydrase-isomerase"/>
    <property type="match status" value="1"/>
</dbReference>
<gene>
    <name evidence="2" type="ORF">NM06_02415</name>
</gene>
<evidence type="ECO:0000313" key="3">
    <source>
        <dbReference type="Proteomes" id="UP000030451"/>
    </source>
</evidence>
<organism evidence="2 3">
    <name type="scientific">Photobacterium sp. (strain ATCC 43367)</name>
    <dbReference type="NCBI Taxonomy" id="379097"/>
    <lineage>
        <taxon>Bacteria</taxon>
        <taxon>Pseudomonadati</taxon>
        <taxon>Pseudomonadota</taxon>
        <taxon>Gammaproteobacteria</taxon>
        <taxon>Vibrionales</taxon>
        <taxon>Vibrionaceae</taxon>
        <taxon>Vibrio</taxon>
        <taxon>Vibrio oreintalis group</taxon>
    </lineage>
</organism>
<name>A0A0A5I1W1_PHOS4</name>
<dbReference type="OrthoDB" id="9812842at2"/>
<dbReference type="InterPro" id="IPR054545">
    <property type="entry name" value="ApeI-like"/>
</dbReference>
<dbReference type="PIRSF" id="PIRSF030962">
    <property type="entry name" value="Dehydrase_ECs4332_prd"/>
    <property type="match status" value="1"/>
</dbReference>
<dbReference type="Gene3D" id="3.10.129.10">
    <property type="entry name" value="Hotdog Thioesterase"/>
    <property type="match status" value="1"/>
</dbReference>
<comment type="caution">
    <text evidence="2">The sequence shown here is derived from an EMBL/GenBank/DDBJ whole genome shotgun (WGS) entry which is preliminary data.</text>
</comment>